<accession>A0A5C6M032</accession>
<proteinExistence type="predicted"/>
<reference evidence="2 3" key="2">
    <citation type="submission" date="2019-08" db="EMBL/GenBank/DDBJ databases">
        <authorList>
            <person name="Henke P."/>
        </authorList>
    </citation>
    <scope>NUCLEOTIDE SEQUENCE [LARGE SCALE GENOMIC DNA]</scope>
    <source>
        <strain evidence="2">Phe10_nw2017</strain>
    </source>
</reference>
<dbReference type="EMBL" id="SRHE01000827">
    <property type="protein sequence ID" value="TWW08130.1"/>
    <property type="molecule type" value="Genomic_DNA"/>
</dbReference>
<organism evidence="2 3">
    <name type="scientific">Planctomyces bekefii</name>
    <dbReference type="NCBI Taxonomy" id="1653850"/>
    <lineage>
        <taxon>Bacteria</taxon>
        <taxon>Pseudomonadati</taxon>
        <taxon>Planctomycetota</taxon>
        <taxon>Planctomycetia</taxon>
        <taxon>Planctomycetales</taxon>
        <taxon>Planctomycetaceae</taxon>
        <taxon>Planctomyces</taxon>
    </lineage>
</organism>
<feature type="non-terminal residue" evidence="2">
    <location>
        <position position="121"/>
    </location>
</feature>
<reference evidence="2 3" key="1">
    <citation type="submission" date="2019-08" db="EMBL/GenBank/DDBJ databases">
        <title>100 year-old enigma solved: identification of Planctomyces bekefii, the type genus and species of the phylum Planctomycetes.</title>
        <authorList>
            <person name="Svetlana D.N."/>
            <person name="Overmann J."/>
        </authorList>
    </citation>
    <scope>NUCLEOTIDE SEQUENCE [LARGE SCALE GENOMIC DNA]</scope>
    <source>
        <strain evidence="2">Phe10_nw2017</strain>
    </source>
</reference>
<evidence type="ECO:0008006" key="4">
    <source>
        <dbReference type="Google" id="ProtNLM"/>
    </source>
</evidence>
<evidence type="ECO:0000313" key="2">
    <source>
        <dbReference type="EMBL" id="TWW08130.1"/>
    </source>
</evidence>
<sequence length="121" mass="13273">MLAGLVQATSAPGSDNFITRSDEDESARSGPSGGPWRRLFLDAAAVEQQRGLRRVFHAATPFDGNPVFSQDLSRRALGAINGPCVYGTVMREAGRFRMWYQLLLDGNHVGYAESVDGIRWT</sequence>
<name>A0A5C6M032_9PLAN</name>
<keyword evidence="3" id="KW-1185">Reference proteome</keyword>
<protein>
    <recommendedName>
        <fullName evidence="4">Glycosyl hydrolase family 32 N-terminal domain-containing protein</fullName>
    </recommendedName>
</protein>
<dbReference type="AlphaFoldDB" id="A0A5C6M032"/>
<feature type="compositionally biased region" description="Polar residues" evidence="1">
    <location>
        <begin position="7"/>
        <end position="19"/>
    </location>
</feature>
<dbReference type="Proteomes" id="UP000321083">
    <property type="component" value="Unassembled WGS sequence"/>
</dbReference>
<gene>
    <name evidence="2" type="ORF">E3A20_27420</name>
</gene>
<evidence type="ECO:0000256" key="1">
    <source>
        <dbReference type="SAM" id="MobiDB-lite"/>
    </source>
</evidence>
<comment type="caution">
    <text evidence="2">The sequence shown here is derived from an EMBL/GenBank/DDBJ whole genome shotgun (WGS) entry which is preliminary data.</text>
</comment>
<evidence type="ECO:0000313" key="3">
    <source>
        <dbReference type="Proteomes" id="UP000321083"/>
    </source>
</evidence>
<feature type="region of interest" description="Disordered" evidence="1">
    <location>
        <begin position="1"/>
        <end position="36"/>
    </location>
</feature>